<proteinExistence type="predicted"/>
<organism evidence="1 2">
    <name type="scientific">Nicotiana attenuata</name>
    <name type="common">Coyote tobacco</name>
    <dbReference type="NCBI Taxonomy" id="49451"/>
    <lineage>
        <taxon>Eukaryota</taxon>
        <taxon>Viridiplantae</taxon>
        <taxon>Streptophyta</taxon>
        <taxon>Embryophyta</taxon>
        <taxon>Tracheophyta</taxon>
        <taxon>Spermatophyta</taxon>
        <taxon>Magnoliopsida</taxon>
        <taxon>eudicotyledons</taxon>
        <taxon>Gunneridae</taxon>
        <taxon>Pentapetalae</taxon>
        <taxon>asterids</taxon>
        <taxon>lamiids</taxon>
        <taxon>Solanales</taxon>
        <taxon>Solanaceae</taxon>
        <taxon>Nicotianoideae</taxon>
        <taxon>Nicotianeae</taxon>
        <taxon>Nicotiana</taxon>
    </lineage>
</organism>
<dbReference type="AlphaFoldDB" id="A0A314L1D6"/>
<keyword evidence="2" id="KW-1185">Reference proteome</keyword>
<dbReference type="PROSITE" id="PS51257">
    <property type="entry name" value="PROKAR_LIPOPROTEIN"/>
    <property type="match status" value="1"/>
</dbReference>
<dbReference type="Gramene" id="OIT35446">
    <property type="protein sequence ID" value="OIT35446"/>
    <property type="gene ID" value="A4A49_03425"/>
</dbReference>
<reference evidence="1" key="1">
    <citation type="submission" date="2016-11" db="EMBL/GenBank/DDBJ databases">
        <title>The genome of Nicotiana attenuata.</title>
        <authorList>
            <person name="Xu S."/>
            <person name="Brockmoeller T."/>
            <person name="Gaquerel E."/>
            <person name="Navarro A."/>
            <person name="Kuhl H."/>
            <person name="Gase K."/>
            <person name="Ling Z."/>
            <person name="Zhou W."/>
            <person name="Kreitzer C."/>
            <person name="Stanke M."/>
            <person name="Tang H."/>
            <person name="Lyons E."/>
            <person name="Pandey P."/>
            <person name="Pandey S.P."/>
            <person name="Timmermann B."/>
            <person name="Baldwin I.T."/>
        </authorList>
    </citation>
    <scope>NUCLEOTIDE SEQUENCE [LARGE SCALE GENOMIC DNA]</scope>
    <source>
        <strain evidence="1">UT</strain>
    </source>
</reference>
<dbReference type="EMBL" id="MJEQ01000558">
    <property type="protein sequence ID" value="OIT35446.1"/>
    <property type="molecule type" value="Genomic_DNA"/>
</dbReference>
<protein>
    <submittedName>
        <fullName evidence="1">Uncharacterized protein</fullName>
    </submittedName>
</protein>
<name>A0A314L1D6_NICAT</name>
<evidence type="ECO:0000313" key="2">
    <source>
        <dbReference type="Proteomes" id="UP000187609"/>
    </source>
</evidence>
<comment type="caution">
    <text evidence="1">The sequence shown here is derived from an EMBL/GenBank/DDBJ whole genome shotgun (WGS) entry which is preliminary data.</text>
</comment>
<dbReference type="Proteomes" id="UP000187609">
    <property type="component" value="Unassembled WGS sequence"/>
</dbReference>
<gene>
    <name evidence="1" type="ORF">A4A49_03425</name>
</gene>
<accession>A0A314L1D6</accession>
<evidence type="ECO:0000313" key="1">
    <source>
        <dbReference type="EMBL" id="OIT35446.1"/>
    </source>
</evidence>
<sequence>MDDKQEVVHDWCWRSWLLPASMAITGVSGCLETAEGTSRREGSFGQKQRRLGEEVGRLEFLGGIRVCSWLKKKRGRLGGV</sequence>